<reference evidence="7 9" key="1">
    <citation type="submission" date="2019-05" db="EMBL/GenBank/DDBJ databases">
        <title>Whole genome sequence analysis of Cupriavidus campinensis S14E4C strain.</title>
        <authorList>
            <person name="Abbaszade G."/>
            <person name="Szabo A."/>
            <person name="Toumi M."/>
            <person name="Toth E."/>
        </authorList>
    </citation>
    <scope>NUCLEOTIDE SEQUENCE [LARGE SCALE GENOMIC DNA]</scope>
    <source>
        <strain evidence="7 9">S14E4C</strain>
    </source>
</reference>
<protein>
    <submittedName>
        <fullName evidence="8">ABC transporter substrate-binding protein</fullName>
    </submittedName>
</protein>
<dbReference type="SUPFAM" id="SSF53822">
    <property type="entry name" value="Periplasmic binding protein-like I"/>
    <property type="match status" value="1"/>
</dbReference>
<feature type="chain" id="PRO_5042064976" evidence="5">
    <location>
        <begin position="29"/>
        <end position="382"/>
    </location>
</feature>
<keyword evidence="4" id="KW-0029">Amino-acid transport</keyword>
<evidence type="ECO:0000256" key="4">
    <source>
        <dbReference type="ARBA" id="ARBA00022970"/>
    </source>
</evidence>
<keyword evidence="3 5" id="KW-0732">Signal</keyword>
<keyword evidence="9" id="KW-1185">Reference proteome</keyword>
<gene>
    <name evidence="7" type="ORF">FGG12_22440</name>
    <name evidence="8" type="ORF">M5D45_18060</name>
</gene>
<accession>A0AAE9I5K4</accession>
<reference evidence="8" key="3">
    <citation type="submission" date="2022-05" db="EMBL/GenBank/DDBJ databases">
        <authorList>
            <person name="Kunte H.-J."/>
        </authorList>
    </citation>
    <scope>NUCLEOTIDE SEQUENCE</scope>
    <source>
        <strain evidence="8">G5</strain>
    </source>
</reference>
<dbReference type="AlphaFoldDB" id="A0AAE9I5K4"/>
<dbReference type="PRINTS" id="PR00337">
    <property type="entry name" value="LEUILEVALBP"/>
</dbReference>
<dbReference type="RefSeq" id="WP_144201141.1">
    <property type="nucleotide sequence ID" value="NZ_CP097331.1"/>
</dbReference>
<evidence type="ECO:0000256" key="2">
    <source>
        <dbReference type="ARBA" id="ARBA00022448"/>
    </source>
</evidence>
<evidence type="ECO:0000313" key="9">
    <source>
        <dbReference type="Proteomes" id="UP000318943"/>
    </source>
</evidence>
<feature type="domain" description="Leucine-binding protein" evidence="6">
    <location>
        <begin position="36"/>
        <end position="365"/>
    </location>
</feature>
<dbReference type="InterPro" id="IPR000709">
    <property type="entry name" value="Leu_Ile_Val-bd"/>
</dbReference>
<evidence type="ECO:0000256" key="1">
    <source>
        <dbReference type="ARBA" id="ARBA00010062"/>
    </source>
</evidence>
<dbReference type="EMBL" id="CP097331">
    <property type="protein sequence ID" value="URF07133.1"/>
    <property type="molecule type" value="Genomic_DNA"/>
</dbReference>
<dbReference type="InterPro" id="IPR028081">
    <property type="entry name" value="Leu-bd"/>
</dbReference>
<evidence type="ECO:0000256" key="5">
    <source>
        <dbReference type="SAM" id="SignalP"/>
    </source>
</evidence>
<evidence type="ECO:0000313" key="8">
    <source>
        <dbReference type="EMBL" id="URF07133.1"/>
    </source>
</evidence>
<dbReference type="GO" id="GO:0006865">
    <property type="term" value="P:amino acid transport"/>
    <property type="evidence" value="ECO:0007669"/>
    <property type="project" value="UniProtKB-KW"/>
</dbReference>
<evidence type="ECO:0000313" key="7">
    <source>
        <dbReference type="EMBL" id="TSP10538.1"/>
    </source>
</evidence>
<dbReference type="Proteomes" id="UP000318943">
    <property type="component" value="Unassembled WGS sequence"/>
</dbReference>
<evidence type="ECO:0000259" key="6">
    <source>
        <dbReference type="Pfam" id="PF13458"/>
    </source>
</evidence>
<evidence type="ECO:0000313" key="10">
    <source>
        <dbReference type="Proteomes" id="UP001056132"/>
    </source>
</evidence>
<organism evidence="8 10">
    <name type="scientific">Cupriavidus campinensis</name>
    <dbReference type="NCBI Taxonomy" id="151783"/>
    <lineage>
        <taxon>Bacteria</taxon>
        <taxon>Pseudomonadati</taxon>
        <taxon>Pseudomonadota</taxon>
        <taxon>Betaproteobacteria</taxon>
        <taxon>Burkholderiales</taxon>
        <taxon>Burkholderiaceae</taxon>
        <taxon>Cupriavidus</taxon>
    </lineage>
</organism>
<keyword evidence="2" id="KW-0813">Transport</keyword>
<dbReference type="CDD" id="cd06326">
    <property type="entry name" value="PBP1_ABC_ligand_binding-like"/>
    <property type="match status" value="1"/>
</dbReference>
<dbReference type="KEGG" id="ccam:M5D45_18060"/>
<dbReference type="PANTHER" id="PTHR47235:SF1">
    <property type="entry name" value="BLR6548 PROTEIN"/>
    <property type="match status" value="1"/>
</dbReference>
<dbReference type="Gene3D" id="3.40.50.2300">
    <property type="match status" value="2"/>
</dbReference>
<dbReference type="Pfam" id="PF13458">
    <property type="entry name" value="Peripla_BP_6"/>
    <property type="match status" value="1"/>
</dbReference>
<dbReference type="InterPro" id="IPR028082">
    <property type="entry name" value="Peripla_BP_I"/>
</dbReference>
<dbReference type="PANTHER" id="PTHR47235">
    <property type="entry name" value="BLR6548 PROTEIN"/>
    <property type="match status" value="1"/>
</dbReference>
<dbReference type="EMBL" id="VCIZ01000015">
    <property type="protein sequence ID" value="TSP10538.1"/>
    <property type="molecule type" value="Genomic_DNA"/>
</dbReference>
<dbReference type="Proteomes" id="UP001056132">
    <property type="component" value="Chromosome 2"/>
</dbReference>
<name>A0AAE9I5K4_9BURK</name>
<reference evidence="8" key="2">
    <citation type="journal article" date="2022" name="Microbiol. Resour. Announc.">
        <title>Genome Sequence of Cupriavidus campinensis Strain G5, a Member of a Bacterial Consortium Capable of Polyethylene Degradation.</title>
        <authorList>
            <person name="Schneider B."/>
            <person name="Pfeiffer F."/>
            <person name="Dyall-Smith M."/>
            <person name="Kunte H.J."/>
        </authorList>
    </citation>
    <scope>NUCLEOTIDE SEQUENCE</scope>
    <source>
        <strain evidence="8">G5</strain>
    </source>
</reference>
<comment type="similarity">
    <text evidence="1">Belongs to the leucine-binding protein family.</text>
</comment>
<sequence>MNARSFACGMLAATLGLVAPVAVHTAHAEPGISKGTIRIGQSAGVTGPVAGSVKEQIAGAQVYLKTINANGGVAGRRIELVTYDDGFDAKRTPDNVRKLIAEDKVFALFMVRGTPQNESILPIIGAEKVPLVAPLTGAITLHRPVNRYVFNVRAKYQDEVARAINHLATSGMSRIAIFYANDGFGQDVFEGFTTALQARGVQPAASASFNRPMGDIGQGVANVHKANPQAVMVIGSGSEAARIIKELKRAGSESQFVTLSNNAADSFIKELGDDGRGLIITQVVPGMNSSQMSIASEYRSMAKAQNVEPSNAGMEGFMSAKVLVEGLRRAGPEPTREKLVTALEGLRDYDLGGILISYSPTRHTGSSFVEMSIVSSTGKLIR</sequence>
<feature type="signal peptide" evidence="5">
    <location>
        <begin position="1"/>
        <end position="28"/>
    </location>
</feature>
<evidence type="ECO:0000256" key="3">
    <source>
        <dbReference type="ARBA" id="ARBA00022729"/>
    </source>
</evidence>
<proteinExistence type="inferred from homology"/>